<gene>
    <name evidence="1" type="ORF">HMPREF9418_1824</name>
</gene>
<name>A0AA36UIW9_9NEIS</name>
<dbReference type="Proteomes" id="UP000004982">
    <property type="component" value="Unassembled WGS sequence"/>
</dbReference>
<dbReference type="AlphaFoldDB" id="A0AA36UIW9"/>
<evidence type="ECO:0000313" key="1">
    <source>
        <dbReference type="EMBL" id="EGQ76538.1"/>
    </source>
</evidence>
<comment type="caution">
    <text evidence="1">The sequence shown here is derived from an EMBL/GenBank/DDBJ whole genome shotgun (WGS) entry which is preliminary data.</text>
</comment>
<reference evidence="1 2" key="1">
    <citation type="submission" date="2011-05" db="EMBL/GenBank/DDBJ databases">
        <authorList>
            <person name="Muzny D."/>
            <person name="Qin X."/>
            <person name="Deng J."/>
            <person name="Jiang H."/>
            <person name="Liu Y."/>
            <person name="Qu J."/>
            <person name="Song X.-Z."/>
            <person name="Zhang L."/>
            <person name="Thornton R."/>
            <person name="Coyle M."/>
            <person name="Francisco L."/>
            <person name="Jackson L."/>
            <person name="Javaid M."/>
            <person name="Korchina V."/>
            <person name="Kovar C."/>
            <person name="Mata R."/>
            <person name="Mathew T."/>
            <person name="Ngo R."/>
            <person name="Nguyen L."/>
            <person name="Nguyen N."/>
            <person name="Okwuonu G."/>
            <person name="Ongeri F."/>
            <person name="Pham C."/>
            <person name="Simmons D."/>
            <person name="Wilczek-Boney K."/>
            <person name="Hale W."/>
            <person name="Jakkamsetti A."/>
            <person name="Pham P."/>
            <person name="Ruth R."/>
            <person name="San Lucas F."/>
            <person name="Warren J."/>
            <person name="Zhang J."/>
            <person name="Zhao Z."/>
            <person name="Zhou C."/>
            <person name="Zhu D."/>
            <person name="Lee S."/>
            <person name="Bess C."/>
            <person name="Blankenburg K."/>
            <person name="Forbes L."/>
            <person name="Fu Q."/>
            <person name="Gubbala S."/>
            <person name="Hirani K."/>
            <person name="Jayaseelan J.C."/>
            <person name="Lara F."/>
            <person name="Munidasa M."/>
            <person name="Palculict T."/>
            <person name="Patil S."/>
            <person name="Pu L.-L."/>
            <person name="Saada N."/>
            <person name="Tang L."/>
            <person name="Weissenberger G."/>
            <person name="Zhu Y."/>
            <person name="Hemphill L."/>
            <person name="Shang Y."/>
            <person name="Youmans B."/>
            <person name="Ayvaz T."/>
            <person name="Ross M."/>
            <person name="Santibanez J."/>
            <person name="Aqrawi P."/>
            <person name="Gross S."/>
            <person name="Joshi V."/>
            <person name="Fowler G."/>
            <person name="Nazareth L."/>
            <person name="Reid J."/>
            <person name="Worley K."/>
            <person name="Petrosino J."/>
            <person name="Highlander S."/>
            <person name="Gibbs R."/>
        </authorList>
    </citation>
    <scope>NUCLEOTIDE SEQUENCE [LARGE SCALE GENOMIC DNA]</scope>
    <source>
        <strain evidence="1 2">ATCC 33926</strain>
    </source>
</reference>
<sequence length="53" mass="5963">MNELLFLEMNFQVALNGVGYLKNNRQNKRTGFQSLLSASAIPPSVLHKMNDLV</sequence>
<evidence type="ECO:0000313" key="2">
    <source>
        <dbReference type="Proteomes" id="UP000004982"/>
    </source>
</evidence>
<protein>
    <submittedName>
        <fullName evidence="1">Uncharacterized protein</fullName>
    </submittedName>
</protein>
<organism evidence="1 2">
    <name type="scientific">Neisseria macacae ATCC 33926</name>
    <dbReference type="NCBI Taxonomy" id="997348"/>
    <lineage>
        <taxon>Bacteria</taxon>
        <taxon>Pseudomonadati</taxon>
        <taxon>Pseudomonadota</taxon>
        <taxon>Betaproteobacteria</taxon>
        <taxon>Neisseriales</taxon>
        <taxon>Neisseriaceae</taxon>
        <taxon>Neisseria</taxon>
    </lineage>
</organism>
<accession>A0AA36UIW9</accession>
<dbReference type="EMBL" id="AFQE01000087">
    <property type="protein sequence ID" value="EGQ76538.1"/>
    <property type="molecule type" value="Genomic_DNA"/>
</dbReference>
<proteinExistence type="predicted"/>